<dbReference type="InterPro" id="IPR023209">
    <property type="entry name" value="DAO"/>
</dbReference>
<dbReference type="EMBL" id="ARYM01000006">
    <property type="protein sequence ID" value="KCZ99196.1"/>
    <property type="molecule type" value="Genomic_DNA"/>
</dbReference>
<evidence type="ECO:0000256" key="2">
    <source>
        <dbReference type="ARBA" id="ARBA00006730"/>
    </source>
</evidence>
<feature type="chain" id="PRO_5001615235" description="D-amino-acid oxidase" evidence="9">
    <location>
        <begin position="23"/>
        <end position="378"/>
    </location>
</feature>
<evidence type="ECO:0000256" key="8">
    <source>
        <dbReference type="ARBA" id="ARBA00049547"/>
    </source>
</evidence>
<dbReference type="Proteomes" id="UP000027100">
    <property type="component" value="Unassembled WGS sequence"/>
</dbReference>
<keyword evidence="3" id="KW-0285">Flavoprotein</keyword>
<keyword evidence="4" id="KW-0274">FAD</keyword>
<evidence type="ECO:0000313" key="12">
    <source>
        <dbReference type="Proteomes" id="UP000027100"/>
    </source>
</evidence>
<evidence type="ECO:0000256" key="4">
    <source>
        <dbReference type="ARBA" id="ARBA00022827"/>
    </source>
</evidence>
<evidence type="ECO:0000313" key="11">
    <source>
        <dbReference type="EMBL" id="KCZ99196.1"/>
    </source>
</evidence>
<protein>
    <recommendedName>
        <fullName evidence="7">D-amino-acid oxidase</fullName>
        <ecNumber evidence="6">1.4.3.3</ecNumber>
    </recommendedName>
</protein>
<dbReference type="AlphaFoldDB" id="A0A062VI23"/>
<dbReference type="RefSeq" id="WP_035595981.1">
    <property type="nucleotide sequence ID" value="NZ_ARYM01000006.1"/>
</dbReference>
<dbReference type="GO" id="GO:0019478">
    <property type="term" value="P:D-amino acid catabolic process"/>
    <property type="evidence" value="ECO:0007669"/>
    <property type="project" value="TreeGrafter"/>
</dbReference>
<organism evidence="11 12">
    <name type="scientific">Hyphomonas polymorpha PS728</name>
    <dbReference type="NCBI Taxonomy" id="1280954"/>
    <lineage>
        <taxon>Bacteria</taxon>
        <taxon>Pseudomonadati</taxon>
        <taxon>Pseudomonadota</taxon>
        <taxon>Alphaproteobacteria</taxon>
        <taxon>Hyphomonadales</taxon>
        <taxon>Hyphomonadaceae</taxon>
        <taxon>Hyphomonas</taxon>
    </lineage>
</organism>
<name>A0A062VI23_9PROT</name>
<comment type="catalytic activity">
    <reaction evidence="8">
        <text>a D-alpha-amino acid + O2 + H2O = a 2-oxocarboxylate + H2O2 + NH4(+)</text>
        <dbReference type="Rhea" id="RHEA:21816"/>
        <dbReference type="ChEBI" id="CHEBI:15377"/>
        <dbReference type="ChEBI" id="CHEBI:15379"/>
        <dbReference type="ChEBI" id="CHEBI:16240"/>
        <dbReference type="ChEBI" id="CHEBI:28938"/>
        <dbReference type="ChEBI" id="CHEBI:35179"/>
        <dbReference type="ChEBI" id="CHEBI:59871"/>
        <dbReference type="EC" id="1.4.3.3"/>
    </reaction>
    <physiologicalReaction direction="left-to-right" evidence="8">
        <dbReference type="Rhea" id="RHEA:21817"/>
    </physiologicalReaction>
</comment>
<evidence type="ECO:0000259" key="10">
    <source>
        <dbReference type="Pfam" id="PF01266"/>
    </source>
</evidence>
<proteinExistence type="inferred from homology"/>
<evidence type="ECO:0000256" key="9">
    <source>
        <dbReference type="SAM" id="SignalP"/>
    </source>
</evidence>
<evidence type="ECO:0000256" key="1">
    <source>
        <dbReference type="ARBA" id="ARBA00001974"/>
    </source>
</evidence>
<accession>A0A062VI23</accession>
<evidence type="ECO:0000256" key="3">
    <source>
        <dbReference type="ARBA" id="ARBA00022630"/>
    </source>
</evidence>
<evidence type="ECO:0000256" key="6">
    <source>
        <dbReference type="ARBA" id="ARBA00039101"/>
    </source>
</evidence>
<evidence type="ECO:0000256" key="7">
    <source>
        <dbReference type="ARBA" id="ARBA00039751"/>
    </source>
</evidence>
<dbReference type="InterPro" id="IPR006311">
    <property type="entry name" value="TAT_signal"/>
</dbReference>
<keyword evidence="12" id="KW-1185">Reference proteome</keyword>
<dbReference type="GO" id="GO:0071949">
    <property type="term" value="F:FAD binding"/>
    <property type="evidence" value="ECO:0007669"/>
    <property type="project" value="InterPro"/>
</dbReference>
<dbReference type="Gene3D" id="3.30.9.10">
    <property type="entry name" value="D-Amino Acid Oxidase, subunit A, domain 2"/>
    <property type="match status" value="1"/>
</dbReference>
<dbReference type="GO" id="GO:0003884">
    <property type="term" value="F:D-amino-acid oxidase activity"/>
    <property type="evidence" value="ECO:0007669"/>
    <property type="project" value="UniProtKB-EC"/>
</dbReference>
<dbReference type="eggNOG" id="COG0665">
    <property type="taxonomic scope" value="Bacteria"/>
</dbReference>
<comment type="similarity">
    <text evidence="2">Belongs to the DAMOX/DASOX family.</text>
</comment>
<dbReference type="PROSITE" id="PS51257">
    <property type="entry name" value="PROKAR_LIPOPROTEIN"/>
    <property type="match status" value="1"/>
</dbReference>
<dbReference type="OrthoDB" id="246701at2"/>
<dbReference type="Gene3D" id="3.40.50.720">
    <property type="entry name" value="NAD(P)-binding Rossmann-like Domain"/>
    <property type="match status" value="2"/>
</dbReference>
<dbReference type="Pfam" id="PF01266">
    <property type="entry name" value="DAO"/>
    <property type="match status" value="1"/>
</dbReference>
<evidence type="ECO:0000256" key="5">
    <source>
        <dbReference type="ARBA" id="ARBA00023002"/>
    </source>
</evidence>
<reference evidence="11 12" key="1">
    <citation type="journal article" date="2014" name="Antonie Van Leeuwenhoek">
        <title>Hyphomonas beringensis sp. nov. and Hyphomonas chukchiensis sp. nov., isolated from surface seawater of the Bering Sea and Chukchi Sea.</title>
        <authorList>
            <person name="Li C."/>
            <person name="Lai Q."/>
            <person name="Li G."/>
            <person name="Dong C."/>
            <person name="Wang J."/>
            <person name="Liao Y."/>
            <person name="Shao Z."/>
        </authorList>
    </citation>
    <scope>NUCLEOTIDE SEQUENCE [LARGE SCALE GENOMIC DNA]</scope>
    <source>
        <strain evidence="11 12">PS728</strain>
    </source>
</reference>
<comment type="caution">
    <text evidence="11">The sequence shown here is derived from an EMBL/GenBank/DDBJ whole genome shotgun (WGS) entry which is preliminary data.</text>
</comment>
<gene>
    <name evidence="11" type="ORF">HPO_06493</name>
</gene>
<dbReference type="SUPFAM" id="SSF51971">
    <property type="entry name" value="Nucleotide-binding domain"/>
    <property type="match status" value="1"/>
</dbReference>
<keyword evidence="5" id="KW-0560">Oxidoreductase</keyword>
<keyword evidence="9" id="KW-0732">Signal</keyword>
<dbReference type="InterPro" id="IPR006076">
    <property type="entry name" value="FAD-dep_OxRdtase"/>
</dbReference>
<dbReference type="PANTHER" id="PTHR11530:SF11">
    <property type="entry name" value="D-ASPARTATE OXIDASE"/>
    <property type="match status" value="1"/>
</dbReference>
<dbReference type="PANTHER" id="PTHR11530">
    <property type="entry name" value="D-AMINO ACID OXIDASE"/>
    <property type="match status" value="1"/>
</dbReference>
<dbReference type="PATRIC" id="fig|1280954.3.peg.1317"/>
<dbReference type="GO" id="GO:0005737">
    <property type="term" value="C:cytoplasm"/>
    <property type="evidence" value="ECO:0007669"/>
    <property type="project" value="TreeGrafter"/>
</dbReference>
<feature type="domain" description="FAD dependent oxidoreductase" evidence="10">
    <location>
        <begin position="106"/>
        <end position="361"/>
    </location>
</feature>
<dbReference type="PROSITE" id="PS51318">
    <property type="entry name" value="TAT"/>
    <property type="match status" value="1"/>
</dbReference>
<feature type="signal peptide" evidence="9">
    <location>
        <begin position="1"/>
        <end position="22"/>
    </location>
</feature>
<sequence length="378" mass="41546">MPHLARRTVLLGMGASALAACASQPVTMTALPLARPFPKVLSQRDRITRTVVGLRPFRPQGFRLEAERFGDKTVIHNYGHGGCGVTLSWGTSQRAAVMAGETGRLDVAILGGGVMGLTSALILARRGHAVTVYAELMHPNTTSNIAGALWLPSSLYDRDVASEEFLRLNWQVTREAHRGFLPYVNRPGYGVSWVQHSEVSNRVRDPRWALPGGDDLYPDLDVRTTETRFGFPYEERYHAMMIDPDYYLDMLMKDAQLAGAKFIARRFETLEEVLALPQPVVANCTGLGAAKLFGDETLMPIRGQLSHLLPQPEIDYSYTAPGTGGALYMFPRKTGLVLGGSHGRGDFSMDVSEEELTRMIDGHAALAERAAFSTWVPN</sequence>
<comment type="cofactor">
    <cofactor evidence="1">
        <name>FAD</name>
        <dbReference type="ChEBI" id="CHEBI:57692"/>
    </cofactor>
</comment>
<dbReference type="STRING" id="1280954.HPO_06493"/>
<dbReference type="EC" id="1.4.3.3" evidence="6"/>